<dbReference type="InterPro" id="IPR010982">
    <property type="entry name" value="Lambda_DNA-bd_dom_sf"/>
</dbReference>
<gene>
    <name evidence="2" type="ORF">MOTC310_07870</name>
</gene>
<dbReference type="SUPFAM" id="SSF47413">
    <property type="entry name" value="lambda repressor-like DNA-binding domains"/>
    <property type="match status" value="1"/>
</dbReference>
<evidence type="ECO:0000313" key="3">
    <source>
        <dbReference type="Proteomes" id="UP001355206"/>
    </source>
</evidence>
<dbReference type="EMBL" id="MLCA01000001">
    <property type="protein sequence ID" value="MEE7490404.1"/>
    <property type="molecule type" value="Genomic_DNA"/>
</dbReference>
<dbReference type="Pfam" id="PF01381">
    <property type="entry name" value="HTH_3"/>
    <property type="match status" value="1"/>
</dbReference>
<proteinExistence type="predicted"/>
<dbReference type="SMART" id="SM00530">
    <property type="entry name" value="HTH_XRE"/>
    <property type="match status" value="1"/>
</dbReference>
<dbReference type="PROSITE" id="PS50943">
    <property type="entry name" value="HTH_CROC1"/>
    <property type="match status" value="1"/>
</dbReference>
<feature type="domain" description="HTH cro/C1-type" evidence="1">
    <location>
        <begin position="9"/>
        <end position="62"/>
    </location>
</feature>
<sequence length="78" mass="8659">MVISPEQCRAARAWLDWKQEELAAKAGVSLSTVRDFEKGRRTPIANNARALAEAFGEAGLDLTFDEDDKPLGVVRRRS</sequence>
<keyword evidence="3" id="KW-1185">Reference proteome</keyword>
<dbReference type="Gene3D" id="1.10.260.40">
    <property type="entry name" value="lambda repressor-like DNA-binding domains"/>
    <property type="match status" value="1"/>
</dbReference>
<evidence type="ECO:0000259" key="1">
    <source>
        <dbReference type="PROSITE" id="PS50943"/>
    </source>
</evidence>
<dbReference type="InterPro" id="IPR001387">
    <property type="entry name" value="Cro/C1-type_HTH"/>
</dbReference>
<dbReference type="CDD" id="cd00093">
    <property type="entry name" value="HTH_XRE"/>
    <property type="match status" value="1"/>
</dbReference>
<accession>A0ABU7TKT9</accession>
<organism evidence="2 3">
    <name type="scientific">Methylobacterium oryzae</name>
    <dbReference type="NCBI Taxonomy" id="334852"/>
    <lineage>
        <taxon>Bacteria</taxon>
        <taxon>Pseudomonadati</taxon>
        <taxon>Pseudomonadota</taxon>
        <taxon>Alphaproteobacteria</taxon>
        <taxon>Hyphomicrobiales</taxon>
        <taxon>Methylobacteriaceae</taxon>
        <taxon>Methylobacterium</taxon>
    </lineage>
</organism>
<dbReference type="Proteomes" id="UP001355206">
    <property type="component" value="Unassembled WGS sequence"/>
</dbReference>
<name>A0ABU7TKT9_9HYPH</name>
<protein>
    <submittedName>
        <fullName evidence="2">XRE family transcriptional regulator</fullName>
    </submittedName>
</protein>
<reference evidence="2 3" key="1">
    <citation type="journal article" date="2012" name="Genet. Mol. Biol.">
        <title>Analysis of 16S rRNA and mxaF genes revealing insights into Methylobacterium niche-specific plant association.</title>
        <authorList>
            <person name="Dourado M.N."/>
            <person name="Andreote F.D."/>
            <person name="Dini-Andreote F."/>
            <person name="Conti R."/>
            <person name="Araujo J.M."/>
            <person name="Araujo W.L."/>
        </authorList>
    </citation>
    <scope>NUCLEOTIDE SEQUENCE [LARGE SCALE GENOMIC DNA]</scope>
    <source>
        <strain evidence="2 3">TC3-10</strain>
    </source>
</reference>
<comment type="caution">
    <text evidence="2">The sequence shown here is derived from an EMBL/GenBank/DDBJ whole genome shotgun (WGS) entry which is preliminary data.</text>
</comment>
<evidence type="ECO:0000313" key="2">
    <source>
        <dbReference type="EMBL" id="MEE7490404.1"/>
    </source>
</evidence>